<feature type="region of interest" description="Disordered" evidence="6">
    <location>
        <begin position="1"/>
        <end position="95"/>
    </location>
</feature>
<dbReference type="InterPro" id="IPR005135">
    <property type="entry name" value="Endo/exonuclease/phosphatase"/>
</dbReference>
<evidence type="ECO:0000259" key="7">
    <source>
        <dbReference type="Pfam" id="PF03372"/>
    </source>
</evidence>
<reference evidence="8 9" key="1">
    <citation type="journal article" date="2021" name="Environ. Microbiol.">
        <title>Gene family expansions and transcriptome signatures uncover fungal adaptations to wood decay.</title>
        <authorList>
            <person name="Hage H."/>
            <person name="Miyauchi S."/>
            <person name="Viragh M."/>
            <person name="Drula E."/>
            <person name="Min B."/>
            <person name="Chaduli D."/>
            <person name="Navarro D."/>
            <person name="Favel A."/>
            <person name="Norest M."/>
            <person name="Lesage-Meessen L."/>
            <person name="Balint B."/>
            <person name="Merenyi Z."/>
            <person name="de Eugenio L."/>
            <person name="Morin E."/>
            <person name="Martinez A.T."/>
            <person name="Baldrian P."/>
            <person name="Stursova M."/>
            <person name="Martinez M.J."/>
            <person name="Novotny C."/>
            <person name="Magnuson J.K."/>
            <person name="Spatafora J.W."/>
            <person name="Maurice S."/>
            <person name="Pangilinan J."/>
            <person name="Andreopoulos W."/>
            <person name="LaButti K."/>
            <person name="Hundley H."/>
            <person name="Na H."/>
            <person name="Kuo A."/>
            <person name="Barry K."/>
            <person name="Lipzen A."/>
            <person name="Henrissat B."/>
            <person name="Riley R."/>
            <person name="Ahrendt S."/>
            <person name="Nagy L.G."/>
            <person name="Grigoriev I.V."/>
            <person name="Martin F."/>
            <person name="Rosso M.N."/>
        </authorList>
    </citation>
    <scope>NUCLEOTIDE SEQUENCE [LARGE SCALE GENOMIC DNA]</scope>
    <source>
        <strain evidence="8 9">CIRM-BRFM 1785</strain>
    </source>
</reference>
<dbReference type="SUPFAM" id="SSF56219">
    <property type="entry name" value="DNase I-like"/>
    <property type="match status" value="1"/>
</dbReference>
<dbReference type="Gene3D" id="3.60.10.10">
    <property type="entry name" value="Endonuclease/exonuclease/phosphatase"/>
    <property type="match status" value="1"/>
</dbReference>
<keyword evidence="8" id="KW-0255">Endonuclease</keyword>
<feature type="region of interest" description="Disordered" evidence="6">
    <location>
        <begin position="291"/>
        <end position="310"/>
    </location>
</feature>
<evidence type="ECO:0000313" key="8">
    <source>
        <dbReference type="EMBL" id="KAH9842742.1"/>
    </source>
</evidence>
<feature type="domain" description="Endonuclease/exonuclease/phosphatase" evidence="7">
    <location>
        <begin position="113"/>
        <end position="374"/>
    </location>
</feature>
<keyword evidence="5" id="KW-0234">DNA repair</keyword>
<dbReference type="Proteomes" id="UP000814176">
    <property type="component" value="Unassembled WGS sequence"/>
</dbReference>
<evidence type="ECO:0000313" key="9">
    <source>
        <dbReference type="Proteomes" id="UP000814176"/>
    </source>
</evidence>
<dbReference type="NCBIfam" id="TIGR00633">
    <property type="entry name" value="xth"/>
    <property type="match status" value="1"/>
</dbReference>
<keyword evidence="3" id="KW-0378">Hydrolase</keyword>
<dbReference type="InterPro" id="IPR004808">
    <property type="entry name" value="AP_endonuc_1"/>
</dbReference>
<dbReference type="InterPro" id="IPR036691">
    <property type="entry name" value="Endo/exonu/phosph_ase_sf"/>
</dbReference>
<dbReference type="RefSeq" id="XP_047783789.1">
    <property type="nucleotide sequence ID" value="XM_047920066.1"/>
</dbReference>
<accession>A0ABQ8KV67</accession>
<keyword evidence="9" id="KW-1185">Reference proteome</keyword>
<comment type="cofactor">
    <cofactor evidence="5">
        <name>Mg(2+)</name>
        <dbReference type="ChEBI" id="CHEBI:18420"/>
    </cofactor>
    <cofactor evidence="5">
        <name>Mn(2+)</name>
        <dbReference type="ChEBI" id="CHEBI:29035"/>
    </cofactor>
    <text evidence="5">Probably binds two magnesium or manganese ions per subunit.</text>
</comment>
<evidence type="ECO:0000256" key="1">
    <source>
        <dbReference type="ARBA" id="ARBA00007092"/>
    </source>
</evidence>
<gene>
    <name evidence="8" type="ORF">C8Q71DRAFT_699351</name>
</gene>
<dbReference type="PROSITE" id="PS51435">
    <property type="entry name" value="AP_NUCLEASE_F1_4"/>
    <property type="match status" value="1"/>
</dbReference>
<dbReference type="NCBIfam" id="TIGR00195">
    <property type="entry name" value="exoDNase_III"/>
    <property type="match status" value="1"/>
</dbReference>
<keyword evidence="5" id="KW-0227">DNA damage</keyword>
<keyword evidence="2 5" id="KW-0479">Metal-binding</keyword>
<evidence type="ECO:0000256" key="4">
    <source>
        <dbReference type="ARBA" id="ARBA00022842"/>
    </source>
</evidence>
<keyword evidence="4 5" id="KW-0460">Magnesium</keyword>
<dbReference type="PANTHER" id="PTHR22748:SF6">
    <property type="entry name" value="DNA-(APURINIC OR APYRIMIDINIC SITE) ENDONUCLEASE"/>
    <property type="match status" value="1"/>
</dbReference>
<dbReference type="GeneID" id="72000798"/>
<sequence length="385" mass="42189">MPPKRAASGKAKRKLEESPDPETESSFGTESDAEAEAAEQPKAKGRASKKAKVDPKGAGKAKGKAKATAPTKKEGDGGEGGTSELAPNGQPTNKVVPVHVSFPPREECRVRIATWNICGLAAAQKKGFKYYVDAEDPDVLILTETKVNNEPVDPALSSRFPHRYWAIADKKTYSGTAILSKIKPISVNTTLPGHPDPAAVKGRIVTLEFASCWLVGTYVVNAGTGLKTLDAKKEWNKHFTAYIRSLDRQKPVIWAGDLNVAPTEKDLAHPKPNWNKTPGYTEAETSAFARILDPSLPPPDSEPTSEANEGASSFVDVWRKTHPDLRHYTYFGYRFQCRSKGIGWRLDMFVVSERLEDRVKMCEIRSEIYGASDHCPVTLELEGAL</sequence>
<dbReference type="EC" id="3.1.-.-" evidence="5"/>
<protein>
    <recommendedName>
        <fullName evidence="5">DNA-(apurinic or apyrimidinic site) endonuclease</fullName>
        <ecNumber evidence="5">3.1.-.-</ecNumber>
    </recommendedName>
</protein>
<dbReference type="EMBL" id="JADCUA010000002">
    <property type="protein sequence ID" value="KAH9842742.1"/>
    <property type="molecule type" value="Genomic_DNA"/>
</dbReference>
<comment type="caution">
    <text evidence="8">The sequence shown here is derived from an EMBL/GenBank/DDBJ whole genome shotgun (WGS) entry which is preliminary data.</text>
</comment>
<name>A0ABQ8KV67_9APHY</name>
<dbReference type="PANTHER" id="PTHR22748">
    <property type="entry name" value="AP ENDONUCLEASE"/>
    <property type="match status" value="1"/>
</dbReference>
<dbReference type="CDD" id="cd09087">
    <property type="entry name" value="Ape1-like_AP-endo"/>
    <property type="match status" value="1"/>
</dbReference>
<proteinExistence type="inferred from homology"/>
<evidence type="ECO:0000256" key="3">
    <source>
        <dbReference type="ARBA" id="ARBA00022801"/>
    </source>
</evidence>
<keyword evidence="8" id="KW-0540">Nuclease</keyword>
<evidence type="ECO:0000256" key="2">
    <source>
        <dbReference type="ARBA" id="ARBA00022723"/>
    </source>
</evidence>
<evidence type="ECO:0000256" key="5">
    <source>
        <dbReference type="RuleBase" id="RU362131"/>
    </source>
</evidence>
<dbReference type="Pfam" id="PF03372">
    <property type="entry name" value="Exo_endo_phos"/>
    <property type="match status" value="1"/>
</dbReference>
<organism evidence="8 9">
    <name type="scientific">Rhodofomes roseus</name>
    <dbReference type="NCBI Taxonomy" id="34475"/>
    <lineage>
        <taxon>Eukaryota</taxon>
        <taxon>Fungi</taxon>
        <taxon>Dikarya</taxon>
        <taxon>Basidiomycota</taxon>
        <taxon>Agaricomycotina</taxon>
        <taxon>Agaricomycetes</taxon>
        <taxon>Polyporales</taxon>
        <taxon>Rhodofomes</taxon>
    </lineage>
</organism>
<evidence type="ECO:0000256" key="6">
    <source>
        <dbReference type="SAM" id="MobiDB-lite"/>
    </source>
</evidence>
<dbReference type="GO" id="GO:0004519">
    <property type="term" value="F:endonuclease activity"/>
    <property type="evidence" value="ECO:0007669"/>
    <property type="project" value="UniProtKB-KW"/>
</dbReference>
<comment type="similarity">
    <text evidence="1 5">Belongs to the DNA repair enzymes AP/ExoA family.</text>
</comment>